<reference evidence="1 2" key="1">
    <citation type="journal article" date="2023" name="Microbiol. Resour. Announc.">
        <title>Complete Genome Sequence of Imperialibacter roseus strain P4T.</title>
        <authorList>
            <person name="Tizabi D.R."/>
            <person name="Bachvaroff T."/>
            <person name="Hill R.T."/>
        </authorList>
    </citation>
    <scope>NUCLEOTIDE SEQUENCE [LARGE SCALE GENOMIC DNA]</scope>
    <source>
        <strain evidence="1 2">P4T</strain>
    </source>
</reference>
<protein>
    <submittedName>
        <fullName evidence="1">Uncharacterized protein</fullName>
    </submittedName>
</protein>
<dbReference type="EMBL" id="CP136051">
    <property type="protein sequence ID" value="WOK07762.1"/>
    <property type="molecule type" value="Genomic_DNA"/>
</dbReference>
<gene>
    <name evidence="1" type="ORF">RT717_03875</name>
</gene>
<dbReference type="Proteomes" id="UP001302349">
    <property type="component" value="Chromosome"/>
</dbReference>
<accession>A0ABZ0IVU9</accession>
<keyword evidence="2" id="KW-1185">Reference proteome</keyword>
<dbReference type="RefSeq" id="WP_317490418.1">
    <property type="nucleotide sequence ID" value="NZ_CP136051.1"/>
</dbReference>
<evidence type="ECO:0000313" key="2">
    <source>
        <dbReference type="Proteomes" id="UP001302349"/>
    </source>
</evidence>
<organism evidence="1 2">
    <name type="scientific">Imperialibacter roseus</name>
    <dbReference type="NCBI Taxonomy" id="1324217"/>
    <lineage>
        <taxon>Bacteria</taxon>
        <taxon>Pseudomonadati</taxon>
        <taxon>Bacteroidota</taxon>
        <taxon>Cytophagia</taxon>
        <taxon>Cytophagales</taxon>
        <taxon>Flammeovirgaceae</taxon>
        <taxon>Imperialibacter</taxon>
    </lineage>
</organism>
<sequence>MEFLRKLFGLQKSNSEHGVVIHFNYNKEDLAPLQDLERRLDDVLKGKAVGDYDGNEIAVDYSDGYLFLYGRNAEELFAEIKGTLESTDFMSGANVKLRFGPPEDGVKEIEFKLN</sequence>
<proteinExistence type="predicted"/>
<name>A0ABZ0IVU9_9BACT</name>
<evidence type="ECO:0000313" key="1">
    <source>
        <dbReference type="EMBL" id="WOK07762.1"/>
    </source>
</evidence>